<dbReference type="RefSeq" id="WP_106238024.1">
    <property type="nucleotide sequence ID" value="NZ_PVZC01000001.1"/>
</dbReference>
<evidence type="ECO:0000256" key="2">
    <source>
        <dbReference type="ARBA" id="ARBA00022801"/>
    </source>
</evidence>
<dbReference type="SMART" id="SM00824">
    <property type="entry name" value="PKS_TE"/>
    <property type="match status" value="1"/>
</dbReference>
<name>A0A2T0QCT5_9ACTN</name>
<dbReference type="InterPro" id="IPR001031">
    <property type="entry name" value="Thioesterase"/>
</dbReference>
<accession>A0A2T0QCT5</accession>
<proteinExistence type="inferred from homology"/>
<keyword evidence="5" id="KW-1185">Reference proteome</keyword>
<evidence type="ECO:0000313" key="4">
    <source>
        <dbReference type="EMBL" id="PRY01764.1"/>
    </source>
</evidence>
<dbReference type="InterPro" id="IPR012223">
    <property type="entry name" value="TEII"/>
</dbReference>
<dbReference type="GO" id="GO:0008610">
    <property type="term" value="P:lipid biosynthetic process"/>
    <property type="evidence" value="ECO:0007669"/>
    <property type="project" value="TreeGrafter"/>
</dbReference>
<organism evidence="4 5">
    <name type="scientific">Allonocardiopsis opalescens</name>
    <dbReference type="NCBI Taxonomy" id="1144618"/>
    <lineage>
        <taxon>Bacteria</taxon>
        <taxon>Bacillati</taxon>
        <taxon>Actinomycetota</taxon>
        <taxon>Actinomycetes</taxon>
        <taxon>Streptosporangiales</taxon>
        <taxon>Allonocardiopsis</taxon>
    </lineage>
</organism>
<comment type="caution">
    <text evidence="4">The sequence shown here is derived from an EMBL/GenBank/DDBJ whole genome shotgun (WGS) entry which is preliminary data.</text>
</comment>
<dbReference type="InterPro" id="IPR020802">
    <property type="entry name" value="TesA-like"/>
</dbReference>
<evidence type="ECO:0000313" key="5">
    <source>
        <dbReference type="Proteomes" id="UP000237846"/>
    </source>
</evidence>
<dbReference type="InterPro" id="IPR029058">
    <property type="entry name" value="AB_hydrolase_fold"/>
</dbReference>
<reference evidence="4 5" key="1">
    <citation type="submission" date="2018-03" db="EMBL/GenBank/DDBJ databases">
        <title>Genomic Encyclopedia of Archaeal and Bacterial Type Strains, Phase II (KMG-II): from individual species to whole genera.</title>
        <authorList>
            <person name="Goeker M."/>
        </authorList>
    </citation>
    <scope>NUCLEOTIDE SEQUENCE [LARGE SCALE GENOMIC DNA]</scope>
    <source>
        <strain evidence="4 5">DSM 45601</strain>
    </source>
</reference>
<dbReference type="EMBL" id="PVZC01000001">
    <property type="protein sequence ID" value="PRY01764.1"/>
    <property type="molecule type" value="Genomic_DNA"/>
</dbReference>
<keyword evidence="2" id="KW-0378">Hydrolase</keyword>
<feature type="domain" description="Thioesterase TesA-like" evidence="3">
    <location>
        <begin position="26"/>
        <end position="243"/>
    </location>
</feature>
<dbReference type="Pfam" id="PF00975">
    <property type="entry name" value="Thioesterase"/>
    <property type="match status" value="1"/>
</dbReference>
<sequence>MAGSNERDTSWIRRFHASEQAAVTLLCFPYAGGSASFYFPVSRALAPSVEVLAVQYPGRQDRRAEARVEDIGELADRTVRALDGWITRPVALFGHSLGATLAYEVALRLGRRGTPPIALFASGRRAPSRYRDERLHQLDDAGLLAELRTLSGTTSSLLDDDEVMRTVLPALRSDYKAIETYRHRPGETLACPLSVLIGDDDPKVDLAEAEAWREHSSGPFELRVHPGGHFYLNERAAEVIGYLRERLAALAGTAPAR</sequence>
<dbReference type="Proteomes" id="UP000237846">
    <property type="component" value="Unassembled WGS sequence"/>
</dbReference>
<dbReference type="SUPFAM" id="SSF53474">
    <property type="entry name" value="alpha/beta-Hydrolases"/>
    <property type="match status" value="1"/>
</dbReference>
<comment type="similarity">
    <text evidence="1">Belongs to the thioesterase family.</text>
</comment>
<dbReference type="OrthoDB" id="8480037at2"/>
<evidence type="ECO:0000256" key="1">
    <source>
        <dbReference type="ARBA" id="ARBA00007169"/>
    </source>
</evidence>
<evidence type="ECO:0000259" key="3">
    <source>
        <dbReference type="SMART" id="SM00824"/>
    </source>
</evidence>
<dbReference type="PANTHER" id="PTHR11487">
    <property type="entry name" value="THIOESTERASE"/>
    <property type="match status" value="1"/>
</dbReference>
<dbReference type="GO" id="GO:0016787">
    <property type="term" value="F:hydrolase activity"/>
    <property type="evidence" value="ECO:0007669"/>
    <property type="project" value="UniProtKB-KW"/>
</dbReference>
<dbReference type="PANTHER" id="PTHR11487:SF0">
    <property type="entry name" value="S-ACYL FATTY ACID SYNTHASE THIOESTERASE, MEDIUM CHAIN"/>
    <property type="match status" value="1"/>
</dbReference>
<dbReference type="Gene3D" id="3.40.50.1820">
    <property type="entry name" value="alpha/beta hydrolase"/>
    <property type="match status" value="1"/>
</dbReference>
<protein>
    <submittedName>
        <fullName evidence="4">Surfactin synthase thioesterase subunit</fullName>
    </submittedName>
</protein>
<dbReference type="AlphaFoldDB" id="A0A2T0QCT5"/>
<gene>
    <name evidence="4" type="ORF">CLV72_101359</name>
</gene>